<dbReference type="Proteomes" id="UP001162483">
    <property type="component" value="Unassembled WGS sequence"/>
</dbReference>
<sequence>CTLPRNKNLSRITHQTEHVQSVFTRYVLSGDKRGTLEEGEDQRSQDQIAFLHNAGD</sequence>
<gene>
    <name evidence="1" type="ORF">SPARVUS_LOCUS2780258</name>
</gene>
<dbReference type="EMBL" id="CATNWA010003710">
    <property type="protein sequence ID" value="CAI9546059.1"/>
    <property type="molecule type" value="Genomic_DNA"/>
</dbReference>
<proteinExistence type="predicted"/>
<feature type="non-terminal residue" evidence="1">
    <location>
        <position position="1"/>
    </location>
</feature>
<name>A0ABN9BEN3_9NEOB</name>
<comment type="caution">
    <text evidence="1">The sequence shown here is derived from an EMBL/GenBank/DDBJ whole genome shotgun (WGS) entry which is preliminary data.</text>
</comment>
<organism evidence="1 2">
    <name type="scientific">Staurois parvus</name>
    <dbReference type="NCBI Taxonomy" id="386267"/>
    <lineage>
        <taxon>Eukaryota</taxon>
        <taxon>Metazoa</taxon>
        <taxon>Chordata</taxon>
        <taxon>Craniata</taxon>
        <taxon>Vertebrata</taxon>
        <taxon>Euteleostomi</taxon>
        <taxon>Amphibia</taxon>
        <taxon>Batrachia</taxon>
        <taxon>Anura</taxon>
        <taxon>Neobatrachia</taxon>
        <taxon>Ranoidea</taxon>
        <taxon>Ranidae</taxon>
        <taxon>Staurois</taxon>
    </lineage>
</organism>
<accession>A0ABN9BEN3</accession>
<protein>
    <submittedName>
        <fullName evidence="1">Uncharacterized protein</fullName>
    </submittedName>
</protein>
<evidence type="ECO:0000313" key="2">
    <source>
        <dbReference type="Proteomes" id="UP001162483"/>
    </source>
</evidence>
<evidence type="ECO:0000313" key="1">
    <source>
        <dbReference type="EMBL" id="CAI9546059.1"/>
    </source>
</evidence>
<reference evidence="1" key="1">
    <citation type="submission" date="2023-05" db="EMBL/GenBank/DDBJ databases">
        <authorList>
            <person name="Stuckert A."/>
        </authorList>
    </citation>
    <scope>NUCLEOTIDE SEQUENCE</scope>
</reference>
<keyword evidence="2" id="KW-1185">Reference proteome</keyword>